<proteinExistence type="predicted"/>
<dbReference type="GO" id="GO:0004222">
    <property type="term" value="F:metalloendopeptidase activity"/>
    <property type="evidence" value="ECO:0007669"/>
    <property type="project" value="TreeGrafter"/>
</dbReference>
<feature type="domain" description="M23ase beta-sheet core" evidence="1">
    <location>
        <begin position="120"/>
        <end position="216"/>
    </location>
</feature>
<dbReference type="KEGG" id="clia:C3E79_03440"/>
<dbReference type="SUPFAM" id="SSF51261">
    <property type="entry name" value="Duplicated hybrid motif"/>
    <property type="match status" value="1"/>
</dbReference>
<evidence type="ECO:0000259" key="1">
    <source>
        <dbReference type="Pfam" id="PF01551"/>
    </source>
</evidence>
<organism evidence="2 3">
    <name type="scientific">Corynebacterium liangguodongii</name>
    <dbReference type="NCBI Taxonomy" id="2079535"/>
    <lineage>
        <taxon>Bacteria</taxon>
        <taxon>Bacillati</taxon>
        <taxon>Actinomycetota</taxon>
        <taxon>Actinomycetes</taxon>
        <taxon>Mycobacteriales</taxon>
        <taxon>Corynebacteriaceae</taxon>
        <taxon>Corynebacterium</taxon>
    </lineage>
</organism>
<protein>
    <submittedName>
        <fullName evidence="2">M23 family peptidase</fullName>
    </submittedName>
</protein>
<sequence length="227" mass="23479">MKRHLLLVPLAAAVLAATAAPASALTVNVSGAPSLPAALATAATTIITSGATITAGDHSVVYDPRAEEQFLHLPPGTIQIAPPEGEGAVARQEGRTADGRKVVTPAAGRISSGFGQRWGRMHQGIDIANDAGTPIYAVMDGTVTAAGPAQGFGNWVVIKHDGGEESVYGHMRQFDVAVGQRVSAGERIASIGSEGRSTGPHLHFEIKPDGTTQVDPQAWLREQGIDL</sequence>
<reference evidence="3" key="1">
    <citation type="submission" date="2018-01" db="EMBL/GenBank/DDBJ databases">
        <authorList>
            <person name="Li J."/>
        </authorList>
    </citation>
    <scope>NUCLEOTIDE SEQUENCE [LARGE SCALE GENOMIC DNA]</scope>
    <source>
        <strain evidence="3">2184</strain>
    </source>
</reference>
<dbReference type="AlphaFoldDB" id="A0A2S0WD09"/>
<evidence type="ECO:0000313" key="3">
    <source>
        <dbReference type="Proteomes" id="UP000244754"/>
    </source>
</evidence>
<dbReference type="OrthoDB" id="1099523at2"/>
<dbReference type="CDD" id="cd12797">
    <property type="entry name" value="M23_peptidase"/>
    <property type="match status" value="1"/>
</dbReference>
<accession>A0A2S0WD09</accession>
<dbReference type="Gene3D" id="2.70.70.10">
    <property type="entry name" value="Glucose Permease (Domain IIA)"/>
    <property type="match status" value="1"/>
</dbReference>
<dbReference type="Pfam" id="PF01551">
    <property type="entry name" value="Peptidase_M23"/>
    <property type="match status" value="1"/>
</dbReference>
<dbReference type="EMBL" id="CP026948">
    <property type="protein sequence ID" value="AWB83655.1"/>
    <property type="molecule type" value="Genomic_DNA"/>
</dbReference>
<dbReference type="PANTHER" id="PTHR21666:SF270">
    <property type="entry name" value="MUREIN HYDROLASE ACTIVATOR ENVC"/>
    <property type="match status" value="1"/>
</dbReference>
<evidence type="ECO:0000313" key="2">
    <source>
        <dbReference type="EMBL" id="AWB83655.1"/>
    </source>
</evidence>
<dbReference type="InterPro" id="IPR011055">
    <property type="entry name" value="Dup_hybrid_motif"/>
</dbReference>
<dbReference type="Proteomes" id="UP000244754">
    <property type="component" value="Chromosome"/>
</dbReference>
<name>A0A2S0WD09_9CORY</name>
<dbReference type="RefSeq" id="WP_108403644.1">
    <property type="nucleotide sequence ID" value="NZ_CP026948.1"/>
</dbReference>
<gene>
    <name evidence="2" type="ORF">C3E79_03440</name>
</gene>
<keyword evidence="3" id="KW-1185">Reference proteome</keyword>
<dbReference type="InterPro" id="IPR016047">
    <property type="entry name" value="M23ase_b-sheet_dom"/>
</dbReference>
<dbReference type="InterPro" id="IPR050570">
    <property type="entry name" value="Cell_wall_metabolism_enzyme"/>
</dbReference>
<dbReference type="PANTHER" id="PTHR21666">
    <property type="entry name" value="PEPTIDASE-RELATED"/>
    <property type="match status" value="1"/>
</dbReference>